<name>A0A543AT47_9ACTN</name>
<evidence type="ECO:0000259" key="1">
    <source>
        <dbReference type="PROSITE" id="PS51186"/>
    </source>
</evidence>
<dbReference type="Proteomes" id="UP000317043">
    <property type="component" value="Unassembled WGS sequence"/>
</dbReference>
<dbReference type="RefSeq" id="WP_142036114.1">
    <property type="nucleotide sequence ID" value="NZ_JBHTGS010000001.1"/>
</dbReference>
<evidence type="ECO:0000313" key="2">
    <source>
        <dbReference type="EMBL" id="TQL75753.1"/>
    </source>
</evidence>
<dbReference type="GO" id="GO:0005737">
    <property type="term" value="C:cytoplasm"/>
    <property type="evidence" value="ECO:0007669"/>
    <property type="project" value="TreeGrafter"/>
</dbReference>
<dbReference type="Pfam" id="PF13302">
    <property type="entry name" value="Acetyltransf_3"/>
    <property type="match status" value="2"/>
</dbReference>
<keyword evidence="2" id="KW-0808">Transferase</keyword>
<dbReference type="AlphaFoldDB" id="A0A543AT47"/>
<dbReference type="SUPFAM" id="SSF55729">
    <property type="entry name" value="Acyl-CoA N-acyltransferases (Nat)"/>
    <property type="match status" value="2"/>
</dbReference>
<comment type="caution">
    <text evidence="2">The sequence shown here is derived from an EMBL/GenBank/DDBJ whole genome shotgun (WGS) entry which is preliminary data.</text>
</comment>
<organism evidence="2 3">
    <name type="scientific">Stackebrandtia endophytica</name>
    <dbReference type="NCBI Taxonomy" id="1496996"/>
    <lineage>
        <taxon>Bacteria</taxon>
        <taxon>Bacillati</taxon>
        <taxon>Actinomycetota</taxon>
        <taxon>Actinomycetes</taxon>
        <taxon>Glycomycetales</taxon>
        <taxon>Glycomycetaceae</taxon>
        <taxon>Stackebrandtia</taxon>
    </lineage>
</organism>
<feature type="domain" description="N-acetyltransferase" evidence="1">
    <location>
        <begin position="211"/>
        <end position="378"/>
    </location>
</feature>
<dbReference type="OrthoDB" id="5293267at2"/>
<gene>
    <name evidence="2" type="ORF">FB566_1266</name>
</gene>
<dbReference type="PANTHER" id="PTHR43441:SF10">
    <property type="entry name" value="ACETYLTRANSFERASE"/>
    <property type="match status" value="1"/>
</dbReference>
<dbReference type="PANTHER" id="PTHR43441">
    <property type="entry name" value="RIBOSOMAL-PROTEIN-SERINE ACETYLTRANSFERASE"/>
    <property type="match status" value="1"/>
</dbReference>
<dbReference type="InterPro" id="IPR016181">
    <property type="entry name" value="Acyl_CoA_acyltransferase"/>
</dbReference>
<dbReference type="EMBL" id="VFOW01000001">
    <property type="protein sequence ID" value="TQL75753.1"/>
    <property type="molecule type" value="Genomic_DNA"/>
</dbReference>
<dbReference type="InterPro" id="IPR000182">
    <property type="entry name" value="GNAT_dom"/>
</dbReference>
<reference evidence="2 3" key="1">
    <citation type="submission" date="2019-06" db="EMBL/GenBank/DDBJ databases">
        <title>Sequencing the genomes of 1000 actinobacteria strains.</title>
        <authorList>
            <person name="Klenk H.-P."/>
        </authorList>
    </citation>
    <scope>NUCLEOTIDE SEQUENCE [LARGE SCALE GENOMIC DNA]</scope>
    <source>
        <strain evidence="2 3">DSM 45928</strain>
    </source>
</reference>
<proteinExistence type="predicted"/>
<dbReference type="Gene3D" id="3.40.630.30">
    <property type="match status" value="2"/>
</dbReference>
<sequence length="384" mass="42090">MTDKPGNDGPAAYPDRLTGEGFTLRPATLDDVDDMVAACNDPAIGEHLHGVPRPYTAEDAREFILTTIPDKRRAGRPEWVIADTDTDRYLGSIGIAHAHPRLAGAELGYLVAPWARGRRLAARALTTVTGLLFQHGVERTELLISPRNVASQRAALRAGYQREGIRRGASRHRDGTRGDYIAYARLSTDPEGPVPRLLPDLPEEGLTDGVVRLRLPQPDDVDAKFALAILEEVWRHQVPPQPASRESIVDACHFGAAAAWLAGSSATMVIEDVETGRFLGNIALHVMAPELGEAMLSYGLTRQARGRGYTTRAVRLVCRWGFEVARFQRLTAGTAPGNIDSQRVLERAGFTREGLERSRLPGADGDRIDNILWSLLPKEMSWTS</sequence>
<dbReference type="PROSITE" id="PS51186">
    <property type="entry name" value="GNAT"/>
    <property type="match status" value="2"/>
</dbReference>
<dbReference type="GO" id="GO:0008999">
    <property type="term" value="F:protein-N-terminal-alanine acetyltransferase activity"/>
    <property type="evidence" value="ECO:0007669"/>
    <property type="project" value="TreeGrafter"/>
</dbReference>
<accession>A0A543AT47</accession>
<feature type="domain" description="N-acetyltransferase" evidence="1">
    <location>
        <begin position="22"/>
        <end position="187"/>
    </location>
</feature>
<evidence type="ECO:0000313" key="3">
    <source>
        <dbReference type="Proteomes" id="UP000317043"/>
    </source>
</evidence>
<keyword evidence="3" id="KW-1185">Reference proteome</keyword>
<protein>
    <submittedName>
        <fullName evidence="2">RimJ/RimL family protein N-acetyltransferase</fullName>
    </submittedName>
</protein>
<dbReference type="GO" id="GO:1990189">
    <property type="term" value="F:protein N-terminal-serine acetyltransferase activity"/>
    <property type="evidence" value="ECO:0007669"/>
    <property type="project" value="TreeGrafter"/>
</dbReference>
<dbReference type="InParanoid" id="A0A543AT47"/>
<dbReference type="InterPro" id="IPR051908">
    <property type="entry name" value="Ribosomal_N-acetyltransferase"/>
</dbReference>